<name>A0ABU3QLU2_9ACTN</name>
<keyword evidence="2" id="KW-1185">Reference proteome</keyword>
<organism evidence="1 2">
    <name type="scientific">Streptomyces tamarix</name>
    <dbReference type="NCBI Taxonomy" id="3078565"/>
    <lineage>
        <taxon>Bacteria</taxon>
        <taxon>Bacillati</taxon>
        <taxon>Actinomycetota</taxon>
        <taxon>Actinomycetes</taxon>
        <taxon>Kitasatosporales</taxon>
        <taxon>Streptomycetaceae</taxon>
        <taxon>Streptomyces</taxon>
    </lineage>
</organism>
<evidence type="ECO:0000313" key="2">
    <source>
        <dbReference type="Proteomes" id="UP001250181"/>
    </source>
</evidence>
<reference evidence="1 2" key="1">
    <citation type="submission" date="2023-09" db="EMBL/GenBank/DDBJ databases">
        <title>Streptomyces sp. nov.: A antagonism against Alternaria gaisen Producing Streptochlin, Isolated from Tamarix root soil.</title>
        <authorList>
            <person name="Chen Y."/>
        </authorList>
    </citation>
    <scope>NUCLEOTIDE SEQUENCE [LARGE SCALE GENOMIC DNA]</scope>
    <source>
        <strain evidence="1 2">TRM76323</strain>
    </source>
</reference>
<dbReference type="Proteomes" id="UP001250181">
    <property type="component" value="Unassembled WGS sequence"/>
</dbReference>
<evidence type="ECO:0000313" key="1">
    <source>
        <dbReference type="EMBL" id="MDT9683730.1"/>
    </source>
</evidence>
<dbReference type="RefSeq" id="WP_315878800.1">
    <property type="nucleotide sequence ID" value="NZ_JAWCTQ010000019.1"/>
</dbReference>
<gene>
    <name evidence="1" type="ORF">RND61_16915</name>
</gene>
<dbReference type="EMBL" id="JAWCTQ010000019">
    <property type="protein sequence ID" value="MDT9683730.1"/>
    <property type="molecule type" value="Genomic_DNA"/>
</dbReference>
<proteinExistence type="predicted"/>
<accession>A0ABU3QLU2</accession>
<protein>
    <submittedName>
        <fullName evidence="1">Uncharacterized protein</fullName>
    </submittedName>
</protein>
<comment type="caution">
    <text evidence="1">The sequence shown here is derived from an EMBL/GenBank/DDBJ whole genome shotgun (WGS) entry which is preliminary data.</text>
</comment>
<sequence length="254" mass="28225">MPALNWARATGIEQGLAPMLRRVWDRLELDFLPSNWPGVGDVDGIEDMLHVMRAGMPLVWVPPADVVQELLDAEEGEIRDVLFDHRATVLQSCRECLDEVEREDLAYCAELLQECVDVAESGSWSAAQSLAASVWDTLIRGIARHSAGLRKHTRRYGPVFNYRTFRDNLPQYSGDTLMGKVRAVCVLAPIPAALADFHGGQIPETYSRHATAHAASPRQYTPANSIIALMLAVSLIREMEASRWRCTIDTGDQA</sequence>